<dbReference type="HOGENOM" id="CLU_3184286_0_0_6"/>
<gene>
    <name evidence="1" type="ORF">YC6258_02317</name>
</gene>
<dbReference type="EMBL" id="CP007142">
    <property type="protein sequence ID" value="AJQ94355.1"/>
    <property type="molecule type" value="Genomic_DNA"/>
</dbReference>
<organism evidence="1 2">
    <name type="scientific">Gynuella sunshinyii YC6258</name>
    <dbReference type="NCBI Taxonomy" id="1445510"/>
    <lineage>
        <taxon>Bacteria</taxon>
        <taxon>Pseudomonadati</taxon>
        <taxon>Pseudomonadota</taxon>
        <taxon>Gammaproteobacteria</taxon>
        <taxon>Oceanospirillales</taxon>
        <taxon>Saccharospirillaceae</taxon>
        <taxon>Gynuella</taxon>
    </lineage>
</organism>
<proteinExistence type="predicted"/>
<dbReference type="AlphaFoldDB" id="A0A0C5V4F2"/>
<evidence type="ECO:0000313" key="1">
    <source>
        <dbReference type="EMBL" id="AJQ94355.1"/>
    </source>
</evidence>
<dbReference type="Proteomes" id="UP000032266">
    <property type="component" value="Chromosome"/>
</dbReference>
<keyword evidence="2" id="KW-1185">Reference proteome</keyword>
<name>A0A0C5V4F2_9GAMM</name>
<evidence type="ECO:0000313" key="2">
    <source>
        <dbReference type="Proteomes" id="UP000032266"/>
    </source>
</evidence>
<protein>
    <submittedName>
        <fullName evidence="1">Uncharacterized protein</fullName>
    </submittedName>
</protein>
<reference evidence="1 2" key="1">
    <citation type="submission" date="2014-01" db="EMBL/GenBank/DDBJ databases">
        <title>Full genme sequencing of cellulolytic bacterium Gynuella sunshinyii YC6258T gen. nov., sp. nov.</title>
        <authorList>
            <person name="Khan H."/>
            <person name="Chung E.J."/>
            <person name="Chung Y.R."/>
        </authorList>
    </citation>
    <scope>NUCLEOTIDE SEQUENCE [LARGE SCALE GENOMIC DNA]</scope>
    <source>
        <strain evidence="1 2">YC6258</strain>
    </source>
</reference>
<sequence length="46" mass="4970">MLGNNGSKYGNLMAAGQIKQQMGGVRLPENYCDGGFFSDDDRSVNN</sequence>
<accession>A0A0C5V4F2</accession>
<dbReference type="KEGG" id="gsn:YC6258_02317"/>